<dbReference type="InterPro" id="IPR004681">
    <property type="entry name" value="TRAP_DctM"/>
</dbReference>
<feature type="transmembrane region" description="Helical" evidence="8">
    <location>
        <begin position="57"/>
        <end position="79"/>
    </location>
</feature>
<feature type="transmembrane region" description="Helical" evidence="8">
    <location>
        <begin position="498"/>
        <end position="519"/>
    </location>
</feature>
<evidence type="ECO:0000256" key="5">
    <source>
        <dbReference type="ARBA" id="ARBA00022989"/>
    </source>
</evidence>
<protein>
    <submittedName>
        <fullName evidence="10">TRAP transporter large permease subunit</fullName>
    </submittedName>
</protein>
<feature type="domain" description="TRAP C4-dicarboxylate transport system permease DctM subunit" evidence="9">
    <location>
        <begin position="13"/>
        <end position="515"/>
    </location>
</feature>
<keyword evidence="2" id="KW-1003">Cell membrane</keyword>
<dbReference type="EMBL" id="JBHRXI010000004">
    <property type="protein sequence ID" value="MFC3613424.1"/>
    <property type="molecule type" value="Genomic_DNA"/>
</dbReference>
<comment type="caution">
    <text evidence="10">The sequence shown here is derived from an EMBL/GenBank/DDBJ whole genome shotgun (WGS) entry which is preliminary data.</text>
</comment>
<reference evidence="11" key="1">
    <citation type="journal article" date="2019" name="Int. J. Syst. Evol. Microbiol.">
        <title>The Global Catalogue of Microorganisms (GCM) 10K type strain sequencing project: providing services to taxonomists for standard genome sequencing and annotation.</title>
        <authorList>
            <consortium name="The Broad Institute Genomics Platform"/>
            <consortium name="The Broad Institute Genome Sequencing Center for Infectious Disease"/>
            <person name="Wu L."/>
            <person name="Ma J."/>
        </authorList>
    </citation>
    <scope>NUCLEOTIDE SEQUENCE [LARGE SCALE GENOMIC DNA]</scope>
    <source>
        <strain evidence="11">KCTC 42911</strain>
    </source>
</reference>
<gene>
    <name evidence="10" type="ORF">ACFORG_06600</name>
</gene>
<evidence type="ECO:0000256" key="6">
    <source>
        <dbReference type="ARBA" id="ARBA00023136"/>
    </source>
</evidence>
<feature type="transmembrane region" description="Helical" evidence="8">
    <location>
        <begin position="332"/>
        <end position="356"/>
    </location>
</feature>
<feature type="transmembrane region" description="Helical" evidence="8">
    <location>
        <begin position="6"/>
        <end position="36"/>
    </location>
</feature>
<evidence type="ECO:0000256" key="4">
    <source>
        <dbReference type="ARBA" id="ARBA00022692"/>
    </source>
</evidence>
<dbReference type="RefSeq" id="WP_386734592.1">
    <property type="nucleotide sequence ID" value="NZ_JBHRXI010000004.1"/>
</dbReference>
<feature type="transmembrane region" description="Helical" evidence="8">
    <location>
        <begin position="455"/>
        <end position="478"/>
    </location>
</feature>
<feature type="transmembrane region" description="Helical" evidence="8">
    <location>
        <begin position="247"/>
        <end position="270"/>
    </location>
</feature>
<keyword evidence="6 8" id="KW-0472">Membrane</keyword>
<dbReference type="Proteomes" id="UP001595629">
    <property type="component" value="Unassembled WGS sequence"/>
</dbReference>
<accession>A0ABV7TCY8</accession>
<keyword evidence="4 8" id="KW-0812">Transmembrane</keyword>
<evidence type="ECO:0000256" key="8">
    <source>
        <dbReference type="SAM" id="Phobius"/>
    </source>
</evidence>
<evidence type="ECO:0000259" key="9">
    <source>
        <dbReference type="Pfam" id="PF06808"/>
    </source>
</evidence>
<evidence type="ECO:0000256" key="1">
    <source>
        <dbReference type="ARBA" id="ARBA00004429"/>
    </source>
</evidence>
<comment type="function">
    <text evidence="7">Part of the tripartite ATP-independent periplasmic (TRAP) transport system.</text>
</comment>
<dbReference type="InterPro" id="IPR010656">
    <property type="entry name" value="DctM"/>
</dbReference>
<dbReference type="PANTHER" id="PTHR33362:SF7">
    <property type="entry name" value="SLL1103 PROTEIN"/>
    <property type="match status" value="1"/>
</dbReference>
<organism evidence="10 11">
    <name type="scientific">Lutimaribacter marinistellae</name>
    <dbReference type="NCBI Taxonomy" id="1820329"/>
    <lineage>
        <taxon>Bacteria</taxon>
        <taxon>Pseudomonadati</taxon>
        <taxon>Pseudomonadota</taxon>
        <taxon>Alphaproteobacteria</taxon>
        <taxon>Rhodobacterales</taxon>
        <taxon>Roseobacteraceae</taxon>
        <taxon>Lutimaribacter</taxon>
    </lineage>
</organism>
<feature type="transmembrane region" description="Helical" evidence="8">
    <location>
        <begin position="145"/>
        <end position="169"/>
    </location>
</feature>
<name>A0ABV7TCY8_9RHOB</name>
<keyword evidence="3 7" id="KW-0997">Cell inner membrane</keyword>
<keyword evidence="5 8" id="KW-1133">Transmembrane helix</keyword>
<feature type="transmembrane region" description="Helical" evidence="8">
    <location>
        <begin position="368"/>
        <end position="389"/>
    </location>
</feature>
<evidence type="ECO:0000256" key="2">
    <source>
        <dbReference type="ARBA" id="ARBA00022475"/>
    </source>
</evidence>
<comment type="subcellular location">
    <subcellularLocation>
        <location evidence="1 7">Cell inner membrane</location>
        <topology evidence="1 7">Multi-pass membrane protein</topology>
    </subcellularLocation>
</comment>
<feature type="transmembrane region" description="Helical" evidence="8">
    <location>
        <begin position="299"/>
        <end position="320"/>
    </location>
</feature>
<feature type="transmembrane region" description="Helical" evidence="8">
    <location>
        <begin position="202"/>
        <end position="222"/>
    </location>
</feature>
<keyword evidence="11" id="KW-1185">Reference proteome</keyword>
<feature type="transmembrane region" description="Helical" evidence="8">
    <location>
        <begin position="103"/>
        <end position="133"/>
    </location>
</feature>
<proteinExistence type="predicted"/>
<dbReference type="Pfam" id="PF06808">
    <property type="entry name" value="DctM"/>
    <property type="match status" value="1"/>
</dbReference>
<evidence type="ECO:0000256" key="3">
    <source>
        <dbReference type="ARBA" id="ARBA00022519"/>
    </source>
</evidence>
<evidence type="ECO:0000313" key="11">
    <source>
        <dbReference type="Proteomes" id="UP001595629"/>
    </source>
</evidence>
<evidence type="ECO:0000256" key="7">
    <source>
        <dbReference type="RuleBase" id="RU369079"/>
    </source>
</evidence>
<dbReference type="PANTHER" id="PTHR33362">
    <property type="entry name" value="SIALIC ACID TRAP TRANSPORTER PERMEASE PROTEIN SIAT-RELATED"/>
    <property type="match status" value="1"/>
</dbReference>
<sequence>MFVEYLELWLFLAVCITILAGFPVAFTLAGVALIFATLGDMLGQFQFRQLNFLPQRVFGIMSNEVLIAAPLFIFMGLVLEKSKVAEDLLTSMARLFRGMRGGLALSVVMVGMLMAASTGIVGATVVTMGLIALPVMLRSGYDPRLATGTICASGTLGQVIPPSIVLVFLGDVLTYANQQANLKMGNFAGKSVGVGDLFAGSLFPGLMLVALYAIYIIVLAGLRPDRAPVRVEGAADAPLDRSEKIRVLVNGLLAPSALIVAVLGSILGGIATPTEAAGVGAVGAMLLAALRARPDRAPWLLGGLAAAIALMVINHFFHLLLMRETFTTSETIAMWASFALLALVAIAVLMSCAILLSSGTLRYAMEDTGRVTAMIFAILVGASLFSLTFRGLGGEETVHHLLESLPGGLTGAMIFVMALMFVMGFFLDFLEIIFILVPIVGPALIMLGADPVWLGVMIAVNLQTSFLTPPFGFALFFLRGVTPPSVTTRHIYEGVMPFIMLQLLGLILLASFPALATWLPNYLFSQ</sequence>
<keyword evidence="7" id="KW-0813">Transport</keyword>
<feature type="transmembrane region" description="Helical" evidence="8">
    <location>
        <begin position="409"/>
        <end position="427"/>
    </location>
</feature>
<feature type="transmembrane region" description="Helical" evidence="8">
    <location>
        <begin position="432"/>
        <end position="449"/>
    </location>
</feature>
<evidence type="ECO:0000313" key="10">
    <source>
        <dbReference type="EMBL" id="MFC3613424.1"/>
    </source>
</evidence>